<dbReference type="InterPro" id="IPR037066">
    <property type="entry name" value="Plug_dom_sf"/>
</dbReference>
<dbReference type="Gene3D" id="2.170.130.10">
    <property type="entry name" value="TonB-dependent receptor, plug domain"/>
    <property type="match status" value="1"/>
</dbReference>
<comment type="caution">
    <text evidence="2">The sequence shown here is derived from an EMBL/GenBank/DDBJ whole genome shotgun (WGS) entry which is preliminary data.</text>
</comment>
<keyword evidence="1" id="KW-1134">Transmembrane beta strand</keyword>
<comment type="similarity">
    <text evidence="1">Belongs to the TonB-dependent receptor family.</text>
</comment>
<dbReference type="InterPro" id="IPR039426">
    <property type="entry name" value="TonB-dep_rcpt-like"/>
</dbReference>
<keyword evidence="1" id="KW-0813">Transport</keyword>
<reference evidence="2 3" key="1">
    <citation type="submission" date="2013-04" db="EMBL/GenBank/DDBJ databases">
        <title>The Genome Sequence of Parabacteroides goldsteinii dnLKV18.</title>
        <authorList>
            <consortium name="The Broad Institute Genomics Platform"/>
            <consortium name="The Broad Institute Genome Sequencing Center for Infectious Disease"/>
            <person name="Earl A."/>
            <person name="Xavier R."/>
            <person name="Kuhn K."/>
            <person name="Stappenbeck T."/>
            <person name="Walker B."/>
            <person name="Young S."/>
            <person name="Zeng Q."/>
            <person name="Gargeya S."/>
            <person name="Fitzgerald M."/>
            <person name="Haas B."/>
            <person name="Abouelleil A."/>
            <person name="Allen A.W."/>
            <person name="Alvarado L."/>
            <person name="Arachchi H.M."/>
            <person name="Berlin A.M."/>
            <person name="Chapman S.B."/>
            <person name="Gainer-Dewar J."/>
            <person name="Goldberg J."/>
            <person name="Griggs A."/>
            <person name="Gujja S."/>
            <person name="Hansen M."/>
            <person name="Howarth C."/>
            <person name="Imamovic A."/>
            <person name="Ireland A."/>
            <person name="Larimer J."/>
            <person name="McCowan C."/>
            <person name="Murphy C."/>
            <person name="Pearson M."/>
            <person name="Poon T.W."/>
            <person name="Priest M."/>
            <person name="Roberts A."/>
            <person name="Saif S."/>
            <person name="Shea T."/>
            <person name="Sisk P."/>
            <person name="Sykes S."/>
            <person name="Wortman J."/>
            <person name="Nusbaum C."/>
            <person name="Birren B."/>
        </authorList>
    </citation>
    <scope>NUCLEOTIDE SEQUENCE [LARGE SCALE GENOMIC DNA]</scope>
    <source>
        <strain evidence="3">dnLKV18</strain>
    </source>
</reference>
<keyword evidence="3" id="KW-1185">Reference proteome</keyword>
<dbReference type="AlphaFoldDB" id="S0GIK6"/>
<dbReference type="PROSITE" id="PS52016">
    <property type="entry name" value="TONB_DEPENDENT_REC_3"/>
    <property type="match status" value="1"/>
</dbReference>
<proteinExistence type="inferred from homology"/>
<dbReference type="GO" id="GO:0009279">
    <property type="term" value="C:cell outer membrane"/>
    <property type="evidence" value="ECO:0007669"/>
    <property type="project" value="UniProtKB-SubCell"/>
</dbReference>
<gene>
    <name evidence="2" type="ORF">C803_02825</name>
</gene>
<dbReference type="EMBL" id="ASSQ01000013">
    <property type="protein sequence ID" value="EOS17811.1"/>
    <property type="molecule type" value="Genomic_DNA"/>
</dbReference>
<keyword evidence="2" id="KW-0675">Receptor</keyword>
<evidence type="ECO:0000256" key="1">
    <source>
        <dbReference type="PROSITE-ProRule" id="PRU01360"/>
    </source>
</evidence>
<keyword evidence="1" id="KW-0472">Membrane</keyword>
<dbReference type="InterPro" id="IPR023997">
    <property type="entry name" value="TonB-dep_OMP_SusC/RagA_CS"/>
</dbReference>
<evidence type="ECO:0000313" key="3">
    <source>
        <dbReference type="Proteomes" id="UP000014140"/>
    </source>
</evidence>
<keyword evidence="1" id="KW-0998">Cell outer membrane</keyword>
<dbReference type="PATRIC" id="fig|1235789.3.peg.2816"/>
<evidence type="ECO:0000313" key="2">
    <source>
        <dbReference type="EMBL" id="EOS17811.1"/>
    </source>
</evidence>
<protein>
    <submittedName>
        <fullName evidence="2">TonB-dependent outer membrane receptor, SusC/RagA subfamily, signature region</fullName>
    </submittedName>
</protein>
<sequence>MSANEIEDISVLKDAASVAIYGSRSSGGVVIVTTKKGKIGKPIINYSYGFSVDTRTKSYDLTDGVQTAEIYNRVNPEATNKWTQEEIDYIASINGGYGYNQLDEVLYGYRLSN</sequence>
<name>S0GIK6_9BACT</name>
<organism evidence="2 3">
    <name type="scientific">Parabacteroides goldsteinii dnLKV18</name>
    <dbReference type="NCBI Taxonomy" id="1235789"/>
    <lineage>
        <taxon>Bacteria</taxon>
        <taxon>Pseudomonadati</taxon>
        <taxon>Bacteroidota</taxon>
        <taxon>Bacteroidia</taxon>
        <taxon>Bacteroidales</taxon>
        <taxon>Tannerellaceae</taxon>
        <taxon>Parabacteroides</taxon>
    </lineage>
</organism>
<accession>S0GIK6</accession>
<dbReference type="HOGENOM" id="CLU_2131025_0_0_10"/>
<keyword evidence="1" id="KW-0812">Transmembrane</keyword>
<dbReference type="Proteomes" id="UP000014140">
    <property type="component" value="Unassembled WGS sequence"/>
</dbReference>
<dbReference type="SUPFAM" id="SSF56935">
    <property type="entry name" value="Porins"/>
    <property type="match status" value="1"/>
</dbReference>
<dbReference type="NCBIfam" id="TIGR04057">
    <property type="entry name" value="SusC_RagA_signa"/>
    <property type="match status" value="1"/>
</dbReference>
<comment type="subcellular location">
    <subcellularLocation>
        <location evidence="1">Cell outer membrane</location>
        <topology evidence="1">Multi-pass membrane protein</topology>
    </subcellularLocation>
</comment>